<evidence type="ECO:0000313" key="2">
    <source>
        <dbReference type="Proteomes" id="UP000054324"/>
    </source>
</evidence>
<organism evidence="1 2">
    <name type="scientific">Opisthorchis viverrini</name>
    <name type="common">Southeast Asian liver fluke</name>
    <dbReference type="NCBI Taxonomy" id="6198"/>
    <lineage>
        <taxon>Eukaryota</taxon>
        <taxon>Metazoa</taxon>
        <taxon>Spiralia</taxon>
        <taxon>Lophotrochozoa</taxon>
        <taxon>Platyhelminthes</taxon>
        <taxon>Trematoda</taxon>
        <taxon>Digenea</taxon>
        <taxon>Opisthorchiida</taxon>
        <taxon>Opisthorchiata</taxon>
        <taxon>Opisthorchiidae</taxon>
        <taxon>Opisthorchis</taxon>
    </lineage>
</organism>
<dbReference type="EMBL" id="KL596628">
    <property type="protein sequence ID" value="KER33067.1"/>
    <property type="molecule type" value="Genomic_DNA"/>
</dbReference>
<protein>
    <submittedName>
        <fullName evidence="1">Uncharacterized protein</fullName>
    </submittedName>
</protein>
<dbReference type="SUPFAM" id="SSF48726">
    <property type="entry name" value="Immunoglobulin"/>
    <property type="match status" value="1"/>
</dbReference>
<dbReference type="Proteomes" id="UP000054324">
    <property type="component" value="Unassembled WGS sequence"/>
</dbReference>
<dbReference type="STRING" id="6198.A0A075A456"/>
<dbReference type="GeneID" id="20326852"/>
<dbReference type="CTD" id="20326852"/>
<dbReference type="RefSeq" id="XP_009163211.1">
    <property type="nucleotide sequence ID" value="XM_009164947.1"/>
</dbReference>
<keyword evidence="2" id="KW-1185">Reference proteome</keyword>
<feature type="non-terminal residue" evidence="1">
    <location>
        <position position="104"/>
    </location>
</feature>
<dbReference type="InterPro" id="IPR007110">
    <property type="entry name" value="Ig-like_dom"/>
</dbReference>
<proteinExistence type="predicted"/>
<sequence length="104" mass="12210">MSWWREGSLRELTVGHQVASQRYSIDKSDPRSWTLVIRNVTPSDAGNYICQINLSKLKEKFYRLSVLRTFKENHALETTKQDSTKLNDEYVKDEATPYKNMSHQ</sequence>
<dbReference type="AlphaFoldDB" id="A0A075A456"/>
<name>A0A075A456_OPIVI</name>
<dbReference type="PROSITE" id="PS50835">
    <property type="entry name" value="IG_LIKE"/>
    <property type="match status" value="1"/>
</dbReference>
<dbReference type="KEGG" id="ovi:T265_12684"/>
<accession>A0A075A456</accession>
<reference evidence="1 2" key="1">
    <citation type="submission" date="2013-11" db="EMBL/GenBank/DDBJ databases">
        <title>Opisthorchis viverrini - life in the bile duct.</title>
        <authorList>
            <person name="Young N.D."/>
            <person name="Nagarajan N."/>
            <person name="Lin S.J."/>
            <person name="Korhonen P.K."/>
            <person name="Jex A.R."/>
            <person name="Hall R.S."/>
            <person name="Safavi-Hemami H."/>
            <person name="Kaewkong W."/>
            <person name="Bertrand D."/>
            <person name="Gao S."/>
            <person name="Seet Q."/>
            <person name="Wongkham S."/>
            <person name="Teh B.T."/>
            <person name="Wongkham C."/>
            <person name="Intapan P.M."/>
            <person name="Maleewong W."/>
            <person name="Yang X."/>
            <person name="Hu M."/>
            <person name="Wang Z."/>
            <person name="Hofmann A."/>
            <person name="Sternberg P.W."/>
            <person name="Tan P."/>
            <person name="Wang J."/>
            <person name="Gasser R.B."/>
        </authorList>
    </citation>
    <scope>NUCLEOTIDE SEQUENCE [LARGE SCALE GENOMIC DNA]</scope>
</reference>
<dbReference type="Gene3D" id="2.60.40.10">
    <property type="entry name" value="Immunoglobulins"/>
    <property type="match status" value="1"/>
</dbReference>
<gene>
    <name evidence="1" type="ORF">T265_12684</name>
</gene>
<evidence type="ECO:0000313" key="1">
    <source>
        <dbReference type="EMBL" id="KER33067.1"/>
    </source>
</evidence>
<dbReference type="Pfam" id="PF00047">
    <property type="entry name" value="ig"/>
    <property type="match status" value="1"/>
</dbReference>
<dbReference type="InterPro" id="IPR013783">
    <property type="entry name" value="Ig-like_fold"/>
</dbReference>
<dbReference type="InterPro" id="IPR036179">
    <property type="entry name" value="Ig-like_dom_sf"/>
</dbReference>
<dbReference type="OrthoDB" id="190835at2759"/>
<dbReference type="InterPro" id="IPR013151">
    <property type="entry name" value="Immunoglobulin_dom"/>
</dbReference>